<evidence type="ECO:0000256" key="11">
    <source>
        <dbReference type="ARBA" id="ARBA00039108"/>
    </source>
</evidence>
<proteinExistence type="inferred from homology"/>
<evidence type="ECO:0000256" key="14">
    <source>
        <dbReference type="ARBA" id="ARBA00042842"/>
    </source>
</evidence>
<gene>
    <name evidence="17" type="ORF">Athens101428_582</name>
</gene>
<accession>A0A554LLD8</accession>
<evidence type="ECO:0000256" key="6">
    <source>
        <dbReference type="ARBA" id="ARBA00022960"/>
    </source>
</evidence>
<dbReference type="GO" id="GO:0008760">
    <property type="term" value="F:UDP-N-acetylglucosamine 1-carboxyvinyltransferase activity"/>
    <property type="evidence" value="ECO:0007669"/>
    <property type="project" value="UniProtKB-EC"/>
</dbReference>
<evidence type="ECO:0000256" key="2">
    <source>
        <dbReference type="ARBA" id="ARBA00004752"/>
    </source>
</evidence>
<dbReference type="InterPro" id="IPR013792">
    <property type="entry name" value="RNA3'P_cycl/enolpyr_Trfase_a/b"/>
</dbReference>
<dbReference type="GO" id="GO:0071555">
    <property type="term" value="P:cell wall organization"/>
    <property type="evidence" value="ECO:0007669"/>
    <property type="project" value="UniProtKB-KW"/>
</dbReference>
<evidence type="ECO:0000256" key="5">
    <source>
        <dbReference type="ARBA" id="ARBA00022679"/>
    </source>
</evidence>
<evidence type="ECO:0000256" key="7">
    <source>
        <dbReference type="ARBA" id="ARBA00022984"/>
    </source>
</evidence>
<keyword evidence="6" id="KW-0133">Cell shape</keyword>
<dbReference type="InterPro" id="IPR036968">
    <property type="entry name" value="Enolpyruvate_Tfrase_sf"/>
</dbReference>
<dbReference type="InterPro" id="IPR050068">
    <property type="entry name" value="MurA_subfamily"/>
</dbReference>
<comment type="pathway">
    <text evidence="2">Cell wall biogenesis; peptidoglycan biosynthesis.</text>
</comment>
<dbReference type="NCBIfam" id="NF006873">
    <property type="entry name" value="PRK09369.1"/>
    <property type="match status" value="1"/>
</dbReference>
<comment type="catalytic activity">
    <reaction evidence="15">
        <text>phosphoenolpyruvate + UDP-N-acetyl-alpha-D-glucosamine = UDP-N-acetyl-3-O-(1-carboxyvinyl)-alpha-D-glucosamine + phosphate</text>
        <dbReference type="Rhea" id="RHEA:18681"/>
        <dbReference type="ChEBI" id="CHEBI:43474"/>
        <dbReference type="ChEBI" id="CHEBI:57705"/>
        <dbReference type="ChEBI" id="CHEBI:58702"/>
        <dbReference type="ChEBI" id="CHEBI:68483"/>
        <dbReference type="EC" id="2.5.1.7"/>
    </reaction>
</comment>
<keyword evidence="7" id="KW-0573">Peptidoglycan synthesis</keyword>
<dbReference type="SUPFAM" id="SSF55205">
    <property type="entry name" value="EPT/RTPC-like"/>
    <property type="match status" value="1"/>
</dbReference>
<evidence type="ECO:0000256" key="12">
    <source>
        <dbReference type="ARBA" id="ARBA00039754"/>
    </source>
</evidence>
<dbReference type="GO" id="GO:0051301">
    <property type="term" value="P:cell division"/>
    <property type="evidence" value="ECO:0007669"/>
    <property type="project" value="UniProtKB-KW"/>
</dbReference>
<comment type="subcellular location">
    <subcellularLocation>
        <location evidence="1">Cytoplasm</location>
    </subcellularLocation>
</comment>
<evidence type="ECO:0000313" key="17">
    <source>
        <dbReference type="EMBL" id="TSC93677.1"/>
    </source>
</evidence>
<evidence type="ECO:0000256" key="9">
    <source>
        <dbReference type="ARBA" id="ARBA00023316"/>
    </source>
</evidence>
<evidence type="ECO:0000259" key="16">
    <source>
        <dbReference type="Pfam" id="PF00275"/>
    </source>
</evidence>
<dbReference type="EC" id="2.5.1.7" evidence="11"/>
<evidence type="ECO:0000256" key="15">
    <source>
        <dbReference type="ARBA" id="ARBA00047527"/>
    </source>
</evidence>
<dbReference type="GO" id="GO:0009252">
    <property type="term" value="P:peptidoglycan biosynthetic process"/>
    <property type="evidence" value="ECO:0007669"/>
    <property type="project" value="UniProtKB-KW"/>
</dbReference>
<evidence type="ECO:0000256" key="8">
    <source>
        <dbReference type="ARBA" id="ARBA00023306"/>
    </source>
</evidence>
<name>A0A554LLD8_9BACT</name>
<evidence type="ECO:0000256" key="13">
    <source>
        <dbReference type="ARBA" id="ARBA00042443"/>
    </source>
</evidence>
<dbReference type="AlphaFoldDB" id="A0A554LLD8"/>
<evidence type="ECO:0000256" key="10">
    <source>
        <dbReference type="ARBA" id="ARBA00038367"/>
    </source>
</evidence>
<dbReference type="InterPro" id="IPR001986">
    <property type="entry name" value="Enolpyruvate_Tfrase_dom"/>
</dbReference>
<dbReference type="GO" id="GO:0005737">
    <property type="term" value="C:cytoplasm"/>
    <property type="evidence" value="ECO:0007669"/>
    <property type="project" value="UniProtKB-SubCell"/>
</dbReference>
<dbReference type="Pfam" id="PF00275">
    <property type="entry name" value="EPSP_synthase"/>
    <property type="match status" value="1"/>
</dbReference>
<dbReference type="GO" id="GO:0008360">
    <property type="term" value="P:regulation of cell shape"/>
    <property type="evidence" value="ECO:0007669"/>
    <property type="project" value="UniProtKB-KW"/>
</dbReference>
<organism evidence="17 18">
    <name type="scientific">Candidatus Berkelbacteria bacterium Athens1014_28</name>
    <dbReference type="NCBI Taxonomy" id="2017145"/>
    <lineage>
        <taxon>Bacteria</taxon>
        <taxon>Candidatus Berkelbacteria</taxon>
    </lineage>
</organism>
<comment type="caution">
    <text evidence="17">The sequence shown here is derived from an EMBL/GenBank/DDBJ whole genome shotgun (WGS) entry which is preliminary data.</text>
</comment>
<evidence type="ECO:0000256" key="3">
    <source>
        <dbReference type="ARBA" id="ARBA00022490"/>
    </source>
</evidence>
<keyword evidence="5 17" id="KW-0808">Transferase</keyword>
<keyword evidence="8" id="KW-0131">Cell cycle</keyword>
<evidence type="ECO:0000313" key="18">
    <source>
        <dbReference type="Proteomes" id="UP000316495"/>
    </source>
</evidence>
<dbReference type="PANTHER" id="PTHR43783">
    <property type="entry name" value="UDP-N-ACETYLGLUCOSAMINE 1-CARBOXYVINYLTRANSFERASE"/>
    <property type="match status" value="1"/>
</dbReference>
<dbReference type="Gene3D" id="3.65.10.10">
    <property type="entry name" value="Enolpyruvate transferase domain"/>
    <property type="match status" value="2"/>
</dbReference>
<keyword evidence="3" id="KW-0963">Cytoplasm</keyword>
<feature type="domain" description="Enolpyruvate transferase" evidence="16">
    <location>
        <begin position="8"/>
        <end position="423"/>
    </location>
</feature>
<sequence>MMQLFEINGGKKLSGEIEVNSSKNAAVALLAASTINSGKTTLRNVPQIEEVNRWIEILESVGAKIEKDGRNLEISYPNGIEIEKINQESAQKTRSVILLLGALSGKMEKYSIPQSGGCKLGSRTVRPHLFTLENFGIKIACSEKSFDVEARDLKAVSKIVLYESGDTVTENALLAAAQIAGKTSIHLASANYMVQDLCFFLEKLGVKISGVGTSGLEIEGVEEINKDVEYEISEDPIEAMFFISLAVATKSEIIIKRAPIDFLELELLKLEKMGQKFEIEKEYFSRNERTKLVDIRMIPSELRALEDKIHSLPFPGINIDNLPFFVPIAMEAKGRTLIHDWVFENRAIYFTELNRLGARVTLLDPHRVYVEGPNQLKGAEMMCPPALRPSAIVLVAMLAAEGKSILRDVYNINRGYENLEERLKKLGAEIKLVNSN</sequence>
<evidence type="ECO:0000256" key="1">
    <source>
        <dbReference type="ARBA" id="ARBA00004496"/>
    </source>
</evidence>
<keyword evidence="9" id="KW-0961">Cell wall biogenesis/degradation</keyword>
<comment type="similarity">
    <text evidence="10">Belongs to the EPSP synthase family. MurA subfamily.</text>
</comment>
<dbReference type="EMBL" id="VMGN01000033">
    <property type="protein sequence ID" value="TSC93677.1"/>
    <property type="molecule type" value="Genomic_DNA"/>
</dbReference>
<reference evidence="17 18" key="1">
    <citation type="submission" date="2017-07" db="EMBL/GenBank/DDBJ databases">
        <title>Mechanisms for carbon and nitrogen cycling indicate functional differentiation within the Candidate Phyla Radiation.</title>
        <authorList>
            <person name="Danczak R.E."/>
            <person name="Johnston M.D."/>
            <person name="Kenah C."/>
            <person name="Slattery M."/>
            <person name="Wrighton K.C."/>
            <person name="Wilkins M.J."/>
        </authorList>
    </citation>
    <scope>NUCLEOTIDE SEQUENCE [LARGE SCALE GENOMIC DNA]</scope>
    <source>
        <strain evidence="17">Athens1014_28</strain>
    </source>
</reference>
<evidence type="ECO:0000256" key="4">
    <source>
        <dbReference type="ARBA" id="ARBA00022618"/>
    </source>
</evidence>
<dbReference type="Proteomes" id="UP000316495">
    <property type="component" value="Unassembled WGS sequence"/>
</dbReference>
<keyword evidence="4" id="KW-0132">Cell division</keyword>
<protein>
    <recommendedName>
        <fullName evidence="12">UDP-N-acetylglucosamine 1-carboxyvinyltransferase</fullName>
        <ecNumber evidence="11">2.5.1.7</ecNumber>
    </recommendedName>
    <alternativeName>
        <fullName evidence="13">Enoylpyruvate transferase</fullName>
    </alternativeName>
    <alternativeName>
        <fullName evidence="14">UDP-N-acetylglucosamine enolpyruvyl transferase</fullName>
    </alternativeName>
</protein>
<dbReference type="PANTHER" id="PTHR43783:SF1">
    <property type="entry name" value="UDP-N-ACETYLGLUCOSAMINE 1-CARBOXYVINYLTRANSFERASE"/>
    <property type="match status" value="1"/>
</dbReference>